<dbReference type="GO" id="GO:0005524">
    <property type="term" value="F:ATP binding"/>
    <property type="evidence" value="ECO:0007669"/>
    <property type="project" value="InterPro"/>
</dbReference>
<dbReference type="InterPro" id="IPR007694">
    <property type="entry name" value="DNA_helicase_DnaB-like_C"/>
</dbReference>
<protein>
    <submittedName>
        <fullName evidence="2">Putative replicative DNA helicase</fullName>
    </submittedName>
</protein>
<dbReference type="Gene3D" id="3.40.50.300">
    <property type="entry name" value="P-loop containing nucleotide triphosphate hydrolases"/>
    <property type="match status" value="1"/>
</dbReference>
<keyword evidence="2" id="KW-0067">ATP-binding</keyword>
<dbReference type="GO" id="GO:0006260">
    <property type="term" value="P:DNA replication"/>
    <property type="evidence" value="ECO:0007669"/>
    <property type="project" value="InterPro"/>
</dbReference>
<organism evidence="2 3">
    <name type="scientific">Vibrio phage vB_VpS_PG07</name>
    <dbReference type="NCBI Taxonomy" id="2301664"/>
    <lineage>
        <taxon>Viruses</taxon>
        <taxon>Duplodnaviria</taxon>
        <taxon>Heunggongvirae</taxon>
        <taxon>Uroviricota</taxon>
        <taxon>Caudoviricetes</taxon>
        <taxon>Demerecviridae</taxon>
        <taxon>Pogseptimavirus</taxon>
        <taxon>Pogseptimavirus PG07</taxon>
    </lineage>
</organism>
<proteinExistence type="predicted"/>
<reference evidence="2 3" key="1">
    <citation type="submission" date="2018-07" db="EMBL/GenBank/DDBJ databases">
        <title>Sequencing of PG07.</title>
        <authorList>
            <person name="Ding T."/>
        </authorList>
    </citation>
    <scope>NUCLEOTIDE SEQUENCE [LARGE SCALE GENOMIC DNA]</scope>
</reference>
<name>A0A385E4P1_9CAUD</name>
<keyword evidence="2" id="KW-0347">Helicase</keyword>
<dbReference type="EMBL" id="MH645904">
    <property type="protein sequence ID" value="AXQ66736.1"/>
    <property type="molecule type" value="Genomic_DNA"/>
</dbReference>
<dbReference type="RefSeq" id="YP_009808558.1">
    <property type="nucleotide sequence ID" value="NC_048041.1"/>
</dbReference>
<dbReference type="Pfam" id="PF03796">
    <property type="entry name" value="DnaB_C"/>
    <property type="match status" value="1"/>
</dbReference>
<keyword evidence="2" id="KW-0378">Hydrolase</keyword>
<feature type="domain" description="SF4 helicase" evidence="1">
    <location>
        <begin position="176"/>
        <end position="257"/>
    </location>
</feature>
<dbReference type="Proteomes" id="UP000263435">
    <property type="component" value="Segment"/>
</dbReference>
<accession>A0A385E4P1</accession>
<dbReference type="PANTHER" id="PTHR30153:SF2">
    <property type="entry name" value="REPLICATIVE DNA HELICASE"/>
    <property type="match status" value="1"/>
</dbReference>
<dbReference type="GO" id="GO:0003678">
    <property type="term" value="F:DNA helicase activity"/>
    <property type="evidence" value="ECO:0007669"/>
    <property type="project" value="InterPro"/>
</dbReference>
<dbReference type="InterPro" id="IPR027417">
    <property type="entry name" value="P-loop_NTPase"/>
</dbReference>
<dbReference type="PANTHER" id="PTHR30153">
    <property type="entry name" value="REPLICATIVE DNA HELICASE DNAB"/>
    <property type="match status" value="1"/>
</dbReference>
<dbReference type="SUPFAM" id="SSF52540">
    <property type="entry name" value="P-loop containing nucleoside triphosphate hydrolases"/>
    <property type="match status" value="1"/>
</dbReference>
<evidence type="ECO:0000259" key="1">
    <source>
        <dbReference type="Pfam" id="PF03796"/>
    </source>
</evidence>
<keyword evidence="3" id="KW-1185">Reference proteome</keyword>
<evidence type="ECO:0000313" key="3">
    <source>
        <dbReference type="Proteomes" id="UP000263435"/>
    </source>
</evidence>
<dbReference type="GeneID" id="54999461"/>
<dbReference type="KEGG" id="vg:54999461"/>
<sequence>MSINTQAIVLKLLLSSSSESDLVLEFDAAKSEYFSDSYRKIRHLIAQFYEKYNKLPNLTELRLANNRSGSVLATLDALANTELPDEVELSLAIEALESEYAQQLSLTTIQNLLLKDITLLNAQEITERLAEIQTHVSDSLDASDKVFTGNKLSAFQSTEDSEAETVLTSISPRWDFEYGGLRREDLLLLGGKRGSGKSVMSMNFAANQYRDGKICPYFTIEMRAGETFQRFMANLSGADAMDLRNNETSGTDIFKLLVTRAAMFEDSYEVLSGFLEEMEEPCEKGSDLVGFEASLRNLPEVTPFIIVDDSQLRLASVDAHLGAIVSKYGEQVTACVVDYVNQVIVEDQSSMYDWKDQLVVAKGLKNLARKHEVAMISPYQINNDGEARLSQAILDPADYAMVIHAYEEADIVVLEATKVRSISNVTFAMPMDWQCLRIKNVDLTKELLEDMLEK</sequence>
<evidence type="ECO:0000313" key="2">
    <source>
        <dbReference type="EMBL" id="AXQ66736.1"/>
    </source>
</evidence>
<keyword evidence="2" id="KW-0547">Nucleotide-binding</keyword>